<dbReference type="EMBL" id="JADNYM010000010">
    <property type="protein sequence ID" value="MBG0739599.1"/>
    <property type="molecule type" value="Genomic_DNA"/>
</dbReference>
<dbReference type="PRINTS" id="PR01438">
    <property type="entry name" value="UNVRSLSTRESS"/>
</dbReference>
<evidence type="ECO:0000259" key="2">
    <source>
        <dbReference type="Pfam" id="PF00582"/>
    </source>
</evidence>
<comment type="caution">
    <text evidence="3">The sequence shown here is derived from an EMBL/GenBank/DDBJ whole genome shotgun (WGS) entry which is preliminary data.</text>
</comment>
<protein>
    <submittedName>
        <fullName evidence="3">Universal stress protein</fullName>
    </submittedName>
</protein>
<dbReference type="Pfam" id="PF00582">
    <property type="entry name" value="Usp"/>
    <property type="match status" value="2"/>
</dbReference>
<dbReference type="PANTHER" id="PTHR46268">
    <property type="entry name" value="STRESS RESPONSE PROTEIN NHAX"/>
    <property type="match status" value="1"/>
</dbReference>
<dbReference type="PANTHER" id="PTHR46268:SF6">
    <property type="entry name" value="UNIVERSAL STRESS PROTEIN UP12"/>
    <property type="match status" value="1"/>
</dbReference>
<comment type="similarity">
    <text evidence="1">Belongs to the universal stress protein A family.</text>
</comment>
<gene>
    <name evidence="3" type="ORF">IV500_09400</name>
</gene>
<dbReference type="Gene3D" id="3.40.50.620">
    <property type="entry name" value="HUPs"/>
    <property type="match status" value="2"/>
</dbReference>
<dbReference type="RefSeq" id="WP_196396541.1">
    <property type="nucleotide sequence ID" value="NZ_JADNYM010000010.1"/>
</dbReference>
<dbReference type="SUPFAM" id="SSF52402">
    <property type="entry name" value="Adenine nucleotide alpha hydrolases-like"/>
    <property type="match status" value="2"/>
</dbReference>
<feature type="domain" description="UspA" evidence="2">
    <location>
        <begin position="152"/>
        <end position="276"/>
    </location>
</feature>
<sequence>MLGAQHPGAGLLLVGVDGSAASGAAALWALRRAQALGHEVTLVHCVPEDWATRDRAQAAEMMEASRGLLRSEAARAKNLAPSVTVNTALHRGEAADVLSALSPGADLVVIGTDRAGSTHGEDAGVVSLQIATLSRSPVAVIPVVSLRGRSGVVVGVDGSIESAAAITFAAAEAARLGQDLLAVYAGATTGRQGQDLLTDTATTIRQDHPDLVVRLQSPAPNVQVPRSTSAELVHAARNSRLLVVGSRGRDAVKRVQIGTVGYEVLQQIQCPTVVVRMTEQSVE</sequence>
<accession>A0A931CRD2</accession>
<evidence type="ECO:0000313" key="3">
    <source>
        <dbReference type="EMBL" id="MBG0739599.1"/>
    </source>
</evidence>
<evidence type="ECO:0000313" key="4">
    <source>
        <dbReference type="Proteomes" id="UP000655366"/>
    </source>
</evidence>
<evidence type="ECO:0000256" key="1">
    <source>
        <dbReference type="ARBA" id="ARBA00008791"/>
    </source>
</evidence>
<proteinExistence type="inferred from homology"/>
<keyword evidence="4" id="KW-1185">Reference proteome</keyword>
<dbReference type="Proteomes" id="UP000655366">
    <property type="component" value="Unassembled WGS sequence"/>
</dbReference>
<dbReference type="InterPro" id="IPR006015">
    <property type="entry name" value="Universal_stress_UspA"/>
</dbReference>
<dbReference type="InterPro" id="IPR014729">
    <property type="entry name" value="Rossmann-like_a/b/a_fold"/>
</dbReference>
<name>A0A931CRD2_9MICC</name>
<dbReference type="AlphaFoldDB" id="A0A931CRD2"/>
<organism evidence="3 4">
    <name type="scientific">Arthrobacter terrae</name>
    <dbReference type="NCBI Taxonomy" id="2935737"/>
    <lineage>
        <taxon>Bacteria</taxon>
        <taxon>Bacillati</taxon>
        <taxon>Actinomycetota</taxon>
        <taxon>Actinomycetes</taxon>
        <taxon>Micrococcales</taxon>
        <taxon>Micrococcaceae</taxon>
        <taxon>Arthrobacter</taxon>
    </lineage>
</organism>
<feature type="domain" description="UspA" evidence="2">
    <location>
        <begin position="13"/>
        <end position="142"/>
    </location>
</feature>
<reference evidence="3 4" key="1">
    <citation type="submission" date="2020-11" db="EMBL/GenBank/DDBJ databases">
        <title>Arthrobacter antarcticus sp. nov., isolated from Antarctic Soil.</title>
        <authorList>
            <person name="Li J."/>
        </authorList>
    </citation>
    <scope>NUCLEOTIDE SEQUENCE [LARGE SCALE GENOMIC DNA]</scope>
    <source>
        <strain evidence="3 4">Z1-20</strain>
    </source>
</reference>
<dbReference type="InterPro" id="IPR006016">
    <property type="entry name" value="UspA"/>
</dbReference>